<comment type="caution">
    <text evidence="2">The sequence shown here is derived from an EMBL/GenBank/DDBJ whole genome shotgun (WGS) entry which is preliminary data.</text>
</comment>
<proteinExistence type="predicted"/>
<feature type="signal peptide" evidence="1">
    <location>
        <begin position="1"/>
        <end position="17"/>
    </location>
</feature>
<evidence type="ECO:0000313" key="2">
    <source>
        <dbReference type="EMBL" id="KAI0500201.1"/>
    </source>
</evidence>
<dbReference type="OrthoDB" id="10478764at2759"/>
<organism evidence="2 3">
    <name type="scientific">Dendrobium nobile</name>
    <name type="common">Orchid</name>
    <dbReference type="NCBI Taxonomy" id="94219"/>
    <lineage>
        <taxon>Eukaryota</taxon>
        <taxon>Viridiplantae</taxon>
        <taxon>Streptophyta</taxon>
        <taxon>Embryophyta</taxon>
        <taxon>Tracheophyta</taxon>
        <taxon>Spermatophyta</taxon>
        <taxon>Magnoliopsida</taxon>
        <taxon>Liliopsida</taxon>
        <taxon>Asparagales</taxon>
        <taxon>Orchidaceae</taxon>
        <taxon>Epidendroideae</taxon>
        <taxon>Malaxideae</taxon>
        <taxon>Dendrobiinae</taxon>
        <taxon>Dendrobium</taxon>
    </lineage>
</organism>
<keyword evidence="1" id="KW-0732">Signal</keyword>
<sequence>MGMLCFLLSVLLNMVSPLKNPPILSSPMWKNICCTTNLAKQNLNFRVTDNSMVFLKWDHWCGSRSICEFEHHQTLLNRFPDNAPLNVLIDDIGWVIPNGCHVDIFNAITSIPILRNGNAFCLVWVDGKKTKKLFWFFCEIFL</sequence>
<accession>A0A8T3AVR5</accession>
<name>A0A8T3AVR5_DENNO</name>
<gene>
    <name evidence="2" type="ORF">KFK09_018410</name>
</gene>
<evidence type="ECO:0000313" key="3">
    <source>
        <dbReference type="Proteomes" id="UP000829196"/>
    </source>
</evidence>
<reference evidence="2" key="1">
    <citation type="journal article" date="2022" name="Front. Genet.">
        <title>Chromosome-Scale Assembly of the Dendrobium nobile Genome Provides Insights Into the Molecular Mechanism of the Biosynthesis of the Medicinal Active Ingredient of Dendrobium.</title>
        <authorList>
            <person name="Xu Q."/>
            <person name="Niu S.-C."/>
            <person name="Li K.-L."/>
            <person name="Zheng P.-J."/>
            <person name="Zhang X.-J."/>
            <person name="Jia Y."/>
            <person name="Liu Y."/>
            <person name="Niu Y.-X."/>
            <person name="Yu L.-H."/>
            <person name="Chen D.-F."/>
            <person name="Zhang G.-Q."/>
        </authorList>
    </citation>
    <scope>NUCLEOTIDE SEQUENCE</scope>
    <source>
        <tissue evidence="2">Leaf</tissue>
    </source>
</reference>
<keyword evidence="3" id="KW-1185">Reference proteome</keyword>
<protein>
    <submittedName>
        <fullName evidence="2">Uncharacterized protein</fullName>
    </submittedName>
</protein>
<dbReference type="Proteomes" id="UP000829196">
    <property type="component" value="Unassembled WGS sequence"/>
</dbReference>
<dbReference type="EMBL" id="JAGYWB010000013">
    <property type="protein sequence ID" value="KAI0500201.1"/>
    <property type="molecule type" value="Genomic_DNA"/>
</dbReference>
<feature type="chain" id="PRO_5035830162" evidence="1">
    <location>
        <begin position="18"/>
        <end position="142"/>
    </location>
</feature>
<dbReference type="AlphaFoldDB" id="A0A8T3AVR5"/>
<evidence type="ECO:0000256" key="1">
    <source>
        <dbReference type="SAM" id="SignalP"/>
    </source>
</evidence>